<dbReference type="PANTHER" id="PTHR32089">
    <property type="entry name" value="METHYL-ACCEPTING CHEMOTAXIS PROTEIN MCPB"/>
    <property type="match status" value="1"/>
</dbReference>
<dbReference type="SUPFAM" id="SSF58104">
    <property type="entry name" value="Methyl-accepting chemotaxis protein (MCP) signaling domain"/>
    <property type="match status" value="1"/>
</dbReference>
<evidence type="ECO:0000256" key="3">
    <source>
        <dbReference type="PROSITE-ProRule" id="PRU00284"/>
    </source>
</evidence>
<dbReference type="InterPro" id="IPR003660">
    <property type="entry name" value="HAMP_dom"/>
</dbReference>
<dbReference type="Pfam" id="PF12729">
    <property type="entry name" value="4HB_MCP_1"/>
    <property type="match status" value="1"/>
</dbReference>
<keyword evidence="1 3" id="KW-0807">Transducer</keyword>
<name>A0A1L5FAQ5_CLOKL</name>
<sequence>MNFLRNLKIKVKVIVSFIIVAVLIGVVGIIGTLSLKTMNMNSKSMYNNELIGTYILTDMNKNLIASKSDIIELIYVKDESRKSYLKNDIETNDNETEKYVVSYEKLSMNETQKQIWNTYKSQFKTYKSLKENIIGFVDEGNLEKAGEQYKQFLLTTDLMISNLDKLITKNLNQAKEFNLDTNSTYARTNKIMIVLIIIGLLIAVGLGTAMSIDVIGSLMKIKFLAQRLAVYDFSTPIVIKKGGEFADIGVALNTAQDNVNHLLRTIIENTQDMSASSEQLYATIEEVSTKIRDIDNEVNNIYGGIQETSASSEEITASVEEVDSSINELSEKATEGSNNANQSKQRAVEVQENGKASLEEVRNLYKENRENMVQSIKDGKVVDDIRVMADTILGIAEQTNLLALNAAIEAARAGEQGRGFAVVAEEVRKLAEQSSQAVTGIQNTIVKVQEAFKNLSKNGNQVLKFINENVNSQFIELENIGNKYYNDSDFVNKMSEDIASMSEELAATINQVSDAVQNMASTAQKSSESIEMIRDRINGTTREIEQVALTAQSQSEVTQNLNQIVQKFKI</sequence>
<dbReference type="OrthoDB" id="1887545at2"/>
<dbReference type="SMART" id="SM00283">
    <property type="entry name" value="MA"/>
    <property type="match status" value="1"/>
</dbReference>
<dbReference type="GO" id="GO:0007165">
    <property type="term" value="P:signal transduction"/>
    <property type="evidence" value="ECO:0007669"/>
    <property type="project" value="UniProtKB-KW"/>
</dbReference>
<dbReference type="PROSITE" id="PS50885">
    <property type="entry name" value="HAMP"/>
    <property type="match status" value="1"/>
</dbReference>
<dbReference type="EMBL" id="CP018335">
    <property type="protein sequence ID" value="APM40101.1"/>
    <property type="molecule type" value="Genomic_DNA"/>
</dbReference>
<gene>
    <name evidence="7" type="ORF">BS101_15810</name>
</gene>
<dbReference type="Gene3D" id="1.10.287.950">
    <property type="entry name" value="Methyl-accepting chemotaxis protein"/>
    <property type="match status" value="1"/>
</dbReference>
<dbReference type="PANTHER" id="PTHR32089:SF112">
    <property type="entry name" value="LYSOZYME-LIKE PROTEIN-RELATED"/>
    <property type="match status" value="1"/>
</dbReference>
<evidence type="ECO:0000259" key="6">
    <source>
        <dbReference type="PROSITE" id="PS50885"/>
    </source>
</evidence>
<feature type="transmembrane region" description="Helical" evidence="4">
    <location>
        <begin position="191"/>
        <end position="212"/>
    </location>
</feature>
<dbReference type="InterPro" id="IPR004090">
    <property type="entry name" value="Chemotax_Me-accpt_rcpt"/>
</dbReference>
<evidence type="ECO:0000259" key="5">
    <source>
        <dbReference type="PROSITE" id="PS50111"/>
    </source>
</evidence>
<dbReference type="Proteomes" id="UP000184604">
    <property type="component" value="Chromosome"/>
</dbReference>
<proteinExistence type="inferred from homology"/>
<keyword evidence="4" id="KW-0472">Membrane</keyword>
<dbReference type="GO" id="GO:0016020">
    <property type="term" value="C:membrane"/>
    <property type="evidence" value="ECO:0007669"/>
    <property type="project" value="InterPro"/>
</dbReference>
<evidence type="ECO:0000313" key="8">
    <source>
        <dbReference type="Proteomes" id="UP000184604"/>
    </source>
</evidence>
<feature type="transmembrane region" description="Helical" evidence="4">
    <location>
        <begin position="13"/>
        <end position="35"/>
    </location>
</feature>
<dbReference type="Pfam" id="PF00015">
    <property type="entry name" value="MCPsignal"/>
    <property type="match status" value="1"/>
</dbReference>
<evidence type="ECO:0000256" key="2">
    <source>
        <dbReference type="ARBA" id="ARBA00029447"/>
    </source>
</evidence>
<keyword evidence="4" id="KW-1133">Transmembrane helix</keyword>
<reference evidence="7 8" key="1">
    <citation type="submission" date="2016-12" db="EMBL/GenBank/DDBJ databases">
        <title>Complete genome sequence of Clostridium kluyveri JZZ isolated from the pit mud of a Chinese flavor liquor-making factory.</title>
        <authorList>
            <person name="Wang Y."/>
        </authorList>
    </citation>
    <scope>NUCLEOTIDE SEQUENCE [LARGE SCALE GENOMIC DNA]</scope>
    <source>
        <strain evidence="7 8">JZZ</strain>
    </source>
</reference>
<dbReference type="InterPro" id="IPR004089">
    <property type="entry name" value="MCPsignal_dom"/>
</dbReference>
<evidence type="ECO:0000256" key="4">
    <source>
        <dbReference type="SAM" id="Phobius"/>
    </source>
</evidence>
<dbReference type="PRINTS" id="PR00260">
    <property type="entry name" value="CHEMTRNSDUCR"/>
</dbReference>
<feature type="domain" description="Methyl-accepting transducer" evidence="5">
    <location>
        <begin position="276"/>
        <end position="534"/>
    </location>
</feature>
<dbReference type="RefSeq" id="WP_073539712.1">
    <property type="nucleotide sequence ID" value="NZ_CP018335.1"/>
</dbReference>
<evidence type="ECO:0000313" key="7">
    <source>
        <dbReference type="EMBL" id="APM40101.1"/>
    </source>
</evidence>
<organism evidence="7 8">
    <name type="scientific">Clostridium kluyveri</name>
    <dbReference type="NCBI Taxonomy" id="1534"/>
    <lineage>
        <taxon>Bacteria</taxon>
        <taxon>Bacillati</taxon>
        <taxon>Bacillota</taxon>
        <taxon>Clostridia</taxon>
        <taxon>Eubacteriales</taxon>
        <taxon>Clostridiaceae</taxon>
        <taxon>Clostridium</taxon>
    </lineage>
</organism>
<dbReference type="InterPro" id="IPR024478">
    <property type="entry name" value="HlyB_4HB_MCP"/>
</dbReference>
<feature type="domain" description="HAMP" evidence="6">
    <location>
        <begin position="225"/>
        <end position="264"/>
    </location>
</feature>
<dbReference type="GO" id="GO:0004888">
    <property type="term" value="F:transmembrane signaling receptor activity"/>
    <property type="evidence" value="ECO:0007669"/>
    <property type="project" value="InterPro"/>
</dbReference>
<protein>
    <submittedName>
        <fullName evidence="7">Methyl-accepting chemotaxis protein</fullName>
    </submittedName>
</protein>
<keyword evidence="4" id="KW-0812">Transmembrane</keyword>
<dbReference type="PROSITE" id="PS50111">
    <property type="entry name" value="CHEMOTAXIS_TRANSDUC_2"/>
    <property type="match status" value="1"/>
</dbReference>
<dbReference type="AlphaFoldDB" id="A0A1L5FAQ5"/>
<comment type="similarity">
    <text evidence="2">Belongs to the methyl-accepting chemotaxis (MCP) protein family.</text>
</comment>
<dbReference type="GO" id="GO:0006935">
    <property type="term" value="P:chemotaxis"/>
    <property type="evidence" value="ECO:0007669"/>
    <property type="project" value="InterPro"/>
</dbReference>
<accession>A0A1L5FAQ5</accession>
<evidence type="ECO:0000256" key="1">
    <source>
        <dbReference type="ARBA" id="ARBA00023224"/>
    </source>
</evidence>